<gene>
    <name evidence="1" type="ORF">JZ786_24370</name>
</gene>
<dbReference type="AlphaFoldDB" id="A0A9X7Z6K3"/>
<sequence length="147" mass="17053">MEGRKTKRTEMARGLIQEFLMKKGEGVKVRESDLFEEIKQIDPLITDGVLRGIANKMKGIGGYVPISNVEVVKEGSKSFYFYQGYKFSDGFVGSLQKKLIDFKNELKRDNLWDVSIIGLSSEERRVYLEFVDRFEHLMSMFSFDENE</sequence>
<protein>
    <submittedName>
        <fullName evidence="1">Uncharacterized protein</fullName>
    </submittedName>
</protein>
<dbReference type="KEGG" id="afx:JZ786_24370"/>
<reference evidence="1 2" key="1">
    <citation type="submission" date="2021-02" db="EMBL/GenBank/DDBJ databases">
        <title>Alicyclobacillus curvatus sp. nov. and Alicyclobacillus mengziensis sp. nov., two acidophilic bacteria isolated from acid mine drainage.</title>
        <authorList>
            <person name="Huang Y."/>
        </authorList>
    </citation>
    <scope>NUCLEOTIDE SEQUENCE [LARGE SCALE GENOMIC DNA]</scope>
    <source>
        <strain evidence="1 2">S30H14</strain>
    </source>
</reference>
<name>A0A9X7Z6K3_9BACL</name>
<evidence type="ECO:0000313" key="2">
    <source>
        <dbReference type="Proteomes" id="UP000663505"/>
    </source>
</evidence>
<proteinExistence type="predicted"/>
<accession>A0A9X7Z6K3</accession>
<dbReference type="Proteomes" id="UP000663505">
    <property type="component" value="Chromosome"/>
</dbReference>
<keyword evidence="2" id="KW-1185">Reference proteome</keyword>
<evidence type="ECO:0000313" key="1">
    <source>
        <dbReference type="EMBL" id="QSO47477.1"/>
    </source>
</evidence>
<dbReference type="RefSeq" id="WP_206656824.1">
    <property type="nucleotide sequence ID" value="NZ_CP071182.1"/>
</dbReference>
<organism evidence="1 2">
    <name type="scientific">Alicyclobacillus mengziensis</name>
    <dbReference type="NCBI Taxonomy" id="2931921"/>
    <lineage>
        <taxon>Bacteria</taxon>
        <taxon>Bacillati</taxon>
        <taxon>Bacillota</taxon>
        <taxon>Bacilli</taxon>
        <taxon>Bacillales</taxon>
        <taxon>Alicyclobacillaceae</taxon>
        <taxon>Alicyclobacillus</taxon>
    </lineage>
</organism>
<dbReference type="EMBL" id="CP071182">
    <property type="protein sequence ID" value="QSO47477.1"/>
    <property type="molecule type" value="Genomic_DNA"/>
</dbReference>